<dbReference type="Gene3D" id="3.30.70.3270">
    <property type="match status" value="1"/>
</dbReference>
<evidence type="ECO:0000256" key="9">
    <source>
        <dbReference type="ARBA" id="ARBA00023027"/>
    </source>
</evidence>
<dbReference type="STRING" id="1622118.Lupro_09950"/>
<name>A0A0X8G7R0_9FLAO</name>
<dbReference type="InterPro" id="IPR017896">
    <property type="entry name" value="4Fe4S_Fe-S-bd"/>
</dbReference>
<feature type="domain" description="4Fe-4S ferredoxin-type" evidence="12">
    <location>
        <begin position="56"/>
        <end position="86"/>
    </location>
</feature>
<keyword evidence="3" id="KW-0874">Quinone</keyword>
<evidence type="ECO:0000259" key="12">
    <source>
        <dbReference type="PROSITE" id="PS51379"/>
    </source>
</evidence>
<evidence type="ECO:0000256" key="8">
    <source>
        <dbReference type="ARBA" id="ARBA00023014"/>
    </source>
</evidence>
<organism evidence="13 14">
    <name type="scientific">Lutibacter profundi</name>
    <dbReference type="NCBI Taxonomy" id="1622118"/>
    <lineage>
        <taxon>Bacteria</taxon>
        <taxon>Pseudomonadati</taxon>
        <taxon>Bacteroidota</taxon>
        <taxon>Flavobacteriia</taxon>
        <taxon>Flavobacteriales</taxon>
        <taxon>Flavobacteriaceae</taxon>
        <taxon>Lutibacter</taxon>
    </lineage>
</organism>
<dbReference type="RefSeq" id="WP_068209563.1">
    <property type="nucleotide sequence ID" value="NZ_CP013355.1"/>
</dbReference>
<keyword evidence="8" id="KW-0411">Iron-sulfur</keyword>
<protein>
    <submittedName>
        <fullName evidence="13">NADH dehydrogenase</fullName>
    </submittedName>
</protein>
<dbReference type="GO" id="GO:0051539">
    <property type="term" value="F:4 iron, 4 sulfur cluster binding"/>
    <property type="evidence" value="ECO:0007669"/>
    <property type="project" value="UniProtKB-KW"/>
</dbReference>
<reference evidence="14" key="1">
    <citation type="submission" date="2015-12" db="EMBL/GenBank/DDBJ databases">
        <title>Complete genome sequence of Lutibacter profundus strain LP1.</title>
        <authorList>
            <person name="Wissuwa J."/>
            <person name="Le Moine Bauer S."/>
            <person name="Stokke R."/>
            <person name="Dahle H."/>
            <person name="Steen I.H."/>
        </authorList>
    </citation>
    <scope>NUCLEOTIDE SEQUENCE [LARGE SCALE GENOMIC DNA]</scope>
    <source>
        <strain evidence="14">LP1</strain>
    </source>
</reference>
<dbReference type="SUPFAM" id="SSF54862">
    <property type="entry name" value="4Fe-4S ferredoxins"/>
    <property type="match status" value="1"/>
</dbReference>
<proteinExistence type="predicted"/>
<dbReference type="EMBL" id="CP013355">
    <property type="protein sequence ID" value="AMC11568.1"/>
    <property type="molecule type" value="Genomic_DNA"/>
</dbReference>
<keyword evidence="7" id="KW-0408">Iron</keyword>
<dbReference type="InterPro" id="IPR017900">
    <property type="entry name" value="4Fe4S_Fe_S_CS"/>
</dbReference>
<keyword evidence="11" id="KW-0472">Membrane</keyword>
<evidence type="ECO:0000256" key="10">
    <source>
        <dbReference type="ARBA" id="ARBA00023075"/>
    </source>
</evidence>
<keyword evidence="10" id="KW-0830">Ubiquinone</keyword>
<dbReference type="GO" id="GO:0016651">
    <property type="term" value="F:oxidoreductase activity, acting on NAD(P)H"/>
    <property type="evidence" value="ECO:0007669"/>
    <property type="project" value="InterPro"/>
</dbReference>
<dbReference type="GO" id="GO:0048038">
    <property type="term" value="F:quinone binding"/>
    <property type="evidence" value="ECO:0007669"/>
    <property type="project" value="UniProtKB-KW"/>
</dbReference>
<keyword evidence="9" id="KW-0520">NAD</keyword>
<sequence length="158" mass="17800">MSYFSDIYNGIKTLLTGMSVTGGYFIRARKGSLTQQYPDNRETLKMFDRFRGEVVMPHDKNNEHYCTGCQSCEIACPNGSIEIIWDRAVDPETGKKKKKIDKHIYHLSMCTMCGLCIEACPTDAIVWAQNYENSVYDRAALTKVLNQPGSVVKAGIED</sequence>
<dbReference type="InterPro" id="IPR010226">
    <property type="entry name" value="NADH_quinone_OxRdtase_chainI"/>
</dbReference>
<keyword evidence="1" id="KW-1003">Cell membrane</keyword>
<keyword evidence="4" id="KW-0479">Metal-binding</keyword>
<gene>
    <name evidence="13" type="ORF">Lupro_09950</name>
</gene>
<evidence type="ECO:0000256" key="1">
    <source>
        <dbReference type="ARBA" id="ARBA00022475"/>
    </source>
</evidence>
<dbReference type="AlphaFoldDB" id="A0A0X8G7R0"/>
<dbReference type="PATRIC" id="fig|1622118.3.peg.2051"/>
<keyword evidence="2" id="KW-0004">4Fe-4S</keyword>
<keyword evidence="6" id="KW-1278">Translocase</keyword>
<dbReference type="PROSITE" id="PS51379">
    <property type="entry name" value="4FE4S_FER_2"/>
    <property type="match status" value="2"/>
</dbReference>
<keyword evidence="5" id="KW-0677">Repeat</keyword>
<dbReference type="PROSITE" id="PS00198">
    <property type="entry name" value="4FE4S_FER_1"/>
    <property type="match status" value="1"/>
</dbReference>
<evidence type="ECO:0000256" key="3">
    <source>
        <dbReference type="ARBA" id="ARBA00022719"/>
    </source>
</evidence>
<dbReference type="PANTHER" id="PTHR10849">
    <property type="entry name" value="NADH DEHYDROGENASE UBIQUINONE IRON-SULFUR PROTEIN 8, MITOCHONDRIAL"/>
    <property type="match status" value="1"/>
</dbReference>
<reference evidence="13 14" key="2">
    <citation type="journal article" date="2016" name="Int. J. Syst. Evol. Microbiol.">
        <title>Lutibacter profundi sp. nov., isolated from a deep-sea hydrothermal system on the Arctic Mid-Ocean Ridge and emended description of the genus Lutibacter.</title>
        <authorList>
            <person name="Le Moine Bauer S."/>
            <person name="Roalkvam I."/>
            <person name="Steen I.H."/>
            <person name="Dahle H."/>
        </authorList>
    </citation>
    <scope>NUCLEOTIDE SEQUENCE [LARGE SCALE GENOMIC DNA]</scope>
    <source>
        <strain evidence="13 14">LP1</strain>
    </source>
</reference>
<evidence type="ECO:0000256" key="7">
    <source>
        <dbReference type="ARBA" id="ARBA00023004"/>
    </source>
</evidence>
<evidence type="ECO:0000256" key="4">
    <source>
        <dbReference type="ARBA" id="ARBA00022723"/>
    </source>
</evidence>
<dbReference type="OrthoDB" id="9808559at2"/>
<accession>A0A0X8G7R0</accession>
<dbReference type="Proteomes" id="UP000059672">
    <property type="component" value="Chromosome"/>
</dbReference>
<evidence type="ECO:0000256" key="2">
    <source>
        <dbReference type="ARBA" id="ARBA00022485"/>
    </source>
</evidence>
<dbReference type="GO" id="GO:0046872">
    <property type="term" value="F:metal ion binding"/>
    <property type="evidence" value="ECO:0007669"/>
    <property type="project" value="UniProtKB-KW"/>
</dbReference>
<keyword evidence="14" id="KW-1185">Reference proteome</keyword>
<evidence type="ECO:0000256" key="5">
    <source>
        <dbReference type="ARBA" id="ARBA00022737"/>
    </source>
</evidence>
<dbReference type="PANTHER" id="PTHR10849:SF24">
    <property type="entry name" value="NADH-QUINONE OXIDOREDUCTASE SUBUNIT I 2"/>
    <property type="match status" value="1"/>
</dbReference>
<dbReference type="Pfam" id="PF12838">
    <property type="entry name" value="Fer4_7"/>
    <property type="match status" value="1"/>
</dbReference>
<dbReference type="GO" id="GO:0016020">
    <property type="term" value="C:membrane"/>
    <property type="evidence" value="ECO:0007669"/>
    <property type="project" value="InterPro"/>
</dbReference>
<evidence type="ECO:0000313" key="13">
    <source>
        <dbReference type="EMBL" id="AMC11568.1"/>
    </source>
</evidence>
<feature type="domain" description="4Fe-4S ferredoxin-type" evidence="12">
    <location>
        <begin position="101"/>
        <end position="130"/>
    </location>
</feature>
<evidence type="ECO:0000256" key="6">
    <source>
        <dbReference type="ARBA" id="ARBA00022967"/>
    </source>
</evidence>
<evidence type="ECO:0000313" key="14">
    <source>
        <dbReference type="Proteomes" id="UP000059672"/>
    </source>
</evidence>
<dbReference type="KEGG" id="lut:Lupro_09950"/>
<evidence type="ECO:0000256" key="11">
    <source>
        <dbReference type="ARBA" id="ARBA00023136"/>
    </source>
</evidence>